<dbReference type="STRING" id="89784.SAMN04489725_11321"/>
<reference evidence="3" key="2">
    <citation type="submission" date="2016-10" db="EMBL/GenBank/DDBJ databases">
        <authorList>
            <person name="de Groot N.N."/>
        </authorList>
    </citation>
    <scope>NUCLEOTIDE SEQUENCE [LARGE SCALE GENOMIC DNA]</scope>
    <source>
        <strain evidence="3">DSM 12489</strain>
    </source>
</reference>
<evidence type="ECO:0000313" key="2">
    <source>
        <dbReference type="EMBL" id="GLV14852.1"/>
    </source>
</evidence>
<accession>A0A1H2W113</accession>
<feature type="transmembrane region" description="Helical" evidence="1">
    <location>
        <begin position="28"/>
        <end position="45"/>
    </location>
</feature>
<dbReference type="EMBL" id="BSRA01000017">
    <property type="protein sequence ID" value="GLV14852.1"/>
    <property type="molecule type" value="Genomic_DNA"/>
</dbReference>
<dbReference type="RefSeq" id="WP_006447891.1">
    <property type="nucleotide sequence ID" value="NZ_BSRA01000017.1"/>
</dbReference>
<evidence type="ECO:0000313" key="4">
    <source>
        <dbReference type="Proteomes" id="UP000182589"/>
    </source>
</evidence>
<keyword evidence="1" id="KW-0472">Membrane</keyword>
<dbReference type="AlphaFoldDB" id="A0A1H2W113"/>
<organism evidence="3 4">
    <name type="scientific">Alicyclobacillus hesperidum</name>
    <dbReference type="NCBI Taxonomy" id="89784"/>
    <lineage>
        <taxon>Bacteria</taxon>
        <taxon>Bacillati</taxon>
        <taxon>Bacillota</taxon>
        <taxon>Bacilli</taxon>
        <taxon>Bacillales</taxon>
        <taxon>Alicyclobacillaceae</taxon>
        <taxon>Alicyclobacillus</taxon>
    </lineage>
</organism>
<evidence type="ECO:0000256" key="1">
    <source>
        <dbReference type="SAM" id="Phobius"/>
    </source>
</evidence>
<gene>
    <name evidence="2" type="ORF">Heshes_25360</name>
    <name evidence="3" type="ORF">SAMN04489725_11321</name>
</gene>
<dbReference type="Proteomes" id="UP000182589">
    <property type="component" value="Unassembled WGS sequence"/>
</dbReference>
<reference evidence="4" key="1">
    <citation type="submission" date="2016-10" db="EMBL/GenBank/DDBJ databases">
        <authorList>
            <person name="Varghese N."/>
        </authorList>
    </citation>
    <scope>NUCLEOTIDE SEQUENCE [LARGE SCALE GENOMIC DNA]</scope>
    <source>
        <strain evidence="4">DSM 12489</strain>
    </source>
</reference>
<keyword evidence="1" id="KW-1133">Transmembrane helix</keyword>
<dbReference type="Proteomes" id="UP001157137">
    <property type="component" value="Unassembled WGS sequence"/>
</dbReference>
<keyword evidence="1" id="KW-0812">Transmembrane</keyword>
<evidence type="ECO:0000313" key="3">
    <source>
        <dbReference type="EMBL" id="SDW74211.1"/>
    </source>
</evidence>
<keyword evidence="4" id="KW-1185">Reference proteome</keyword>
<sequence length="74" mass="8472">MIWLSLVASLSMVVIDWSSLRTAKRREVVLYIGLIGISFGMAVGYEMHLFSKVHLLAPIDALFRPPTKWLYHIL</sequence>
<name>A0A1H2W113_9BACL</name>
<reference evidence="2" key="3">
    <citation type="submission" date="2023-02" db="EMBL/GenBank/DDBJ databases">
        <title>Proposal of a novel subspecies: Alicyclobacillus hesperidum subspecies aegle.</title>
        <authorList>
            <person name="Goto K."/>
            <person name="Fujii T."/>
            <person name="Yasui K."/>
            <person name="Mochida K."/>
            <person name="Kato-Tanaka Y."/>
            <person name="Morohoshi S."/>
            <person name="An S.Y."/>
            <person name="Kasai H."/>
            <person name="Yokota A."/>
        </authorList>
    </citation>
    <scope>NUCLEOTIDE SEQUENCE</scope>
    <source>
        <strain evidence="2">DSM 12766</strain>
    </source>
</reference>
<dbReference type="EMBL" id="FNOJ01000013">
    <property type="protein sequence ID" value="SDW74211.1"/>
    <property type="molecule type" value="Genomic_DNA"/>
</dbReference>
<proteinExistence type="predicted"/>
<protein>
    <submittedName>
        <fullName evidence="3">Uncharacterized protein</fullName>
    </submittedName>
</protein>